<protein>
    <submittedName>
        <fullName evidence="2">Uncharacterized protein</fullName>
    </submittedName>
</protein>
<evidence type="ECO:0000313" key="2">
    <source>
        <dbReference type="EMBL" id="KIJ33184.1"/>
    </source>
</evidence>
<dbReference type="HOGENOM" id="CLU_1338256_0_0_1"/>
<reference evidence="2 3" key="1">
    <citation type="submission" date="2014-06" db="EMBL/GenBank/DDBJ databases">
        <title>Evolutionary Origins and Diversification of the Mycorrhizal Mutualists.</title>
        <authorList>
            <consortium name="DOE Joint Genome Institute"/>
            <consortium name="Mycorrhizal Genomics Consortium"/>
            <person name="Kohler A."/>
            <person name="Kuo A."/>
            <person name="Nagy L.G."/>
            <person name="Floudas D."/>
            <person name="Copeland A."/>
            <person name="Barry K.W."/>
            <person name="Cichocki N."/>
            <person name="Veneault-Fourrey C."/>
            <person name="LaButti K."/>
            <person name="Lindquist E.A."/>
            <person name="Lipzen A."/>
            <person name="Lundell T."/>
            <person name="Morin E."/>
            <person name="Murat C."/>
            <person name="Riley R."/>
            <person name="Ohm R."/>
            <person name="Sun H."/>
            <person name="Tunlid A."/>
            <person name="Henrissat B."/>
            <person name="Grigoriev I.V."/>
            <person name="Hibbett D.S."/>
            <person name="Martin F."/>
        </authorList>
    </citation>
    <scope>NUCLEOTIDE SEQUENCE [LARGE SCALE GENOMIC DNA]</scope>
    <source>
        <strain evidence="2 3">SS14</strain>
    </source>
</reference>
<feature type="compositionally biased region" description="Basic residues" evidence="1">
    <location>
        <begin position="100"/>
        <end position="113"/>
    </location>
</feature>
<feature type="compositionally biased region" description="Polar residues" evidence="1">
    <location>
        <begin position="126"/>
        <end position="153"/>
    </location>
</feature>
<dbReference type="AlphaFoldDB" id="A0A0C9UEF6"/>
<proteinExistence type="predicted"/>
<gene>
    <name evidence="2" type="ORF">M422DRAFT_783208</name>
</gene>
<dbReference type="EMBL" id="KN837216">
    <property type="protein sequence ID" value="KIJ33184.1"/>
    <property type="molecule type" value="Genomic_DNA"/>
</dbReference>
<evidence type="ECO:0000313" key="3">
    <source>
        <dbReference type="Proteomes" id="UP000054279"/>
    </source>
</evidence>
<keyword evidence="3" id="KW-1185">Reference proteome</keyword>
<accession>A0A0C9UEF6</accession>
<feature type="region of interest" description="Disordered" evidence="1">
    <location>
        <begin position="1"/>
        <end position="166"/>
    </location>
</feature>
<name>A0A0C9UEF6_SPHS4</name>
<dbReference type="Proteomes" id="UP000054279">
    <property type="component" value="Unassembled WGS sequence"/>
</dbReference>
<organism evidence="2 3">
    <name type="scientific">Sphaerobolus stellatus (strain SS14)</name>
    <dbReference type="NCBI Taxonomy" id="990650"/>
    <lineage>
        <taxon>Eukaryota</taxon>
        <taxon>Fungi</taxon>
        <taxon>Dikarya</taxon>
        <taxon>Basidiomycota</taxon>
        <taxon>Agaricomycotina</taxon>
        <taxon>Agaricomycetes</taxon>
        <taxon>Phallomycetidae</taxon>
        <taxon>Geastrales</taxon>
        <taxon>Sphaerobolaceae</taxon>
        <taxon>Sphaerobolus</taxon>
    </lineage>
</organism>
<sequence length="205" mass="22832">MDSDQFTAEHYPILGPAKWGAENNEEDLDGSSGPEWQPPERAQQDSNGLDSECQLSEKAKEKRPERLAQFENEDFFPKENKRDSDSNESGSEYRPSGKPRQSKSKGKRSRRSKSGINRPASPEKVAQSNSMKQVNAAQMKTRSAPTQAFSTKNGKQEAPQVDVDKTAETKDIERIVAEWMTKAATKRGASTGIGNWQKARSFATH</sequence>
<feature type="compositionally biased region" description="Basic and acidic residues" evidence="1">
    <location>
        <begin position="75"/>
        <end position="85"/>
    </location>
</feature>
<feature type="compositionally biased region" description="Basic and acidic residues" evidence="1">
    <location>
        <begin position="55"/>
        <end position="68"/>
    </location>
</feature>
<evidence type="ECO:0000256" key="1">
    <source>
        <dbReference type="SAM" id="MobiDB-lite"/>
    </source>
</evidence>